<proteinExistence type="inferred from homology"/>
<keyword evidence="6" id="KW-1185">Reference proteome</keyword>
<keyword evidence="2 5" id="KW-0436">Ligase</keyword>
<evidence type="ECO:0000313" key="5">
    <source>
        <dbReference type="EMBL" id="MET3662859.1"/>
    </source>
</evidence>
<dbReference type="InterPro" id="IPR025110">
    <property type="entry name" value="AMP-bd_C"/>
</dbReference>
<protein>
    <submittedName>
        <fullName evidence="5">Fatty-acyl-CoA synthase</fullName>
        <ecNumber evidence="5">6.2.1.-</ecNumber>
    </submittedName>
</protein>
<evidence type="ECO:0000256" key="2">
    <source>
        <dbReference type="ARBA" id="ARBA00022598"/>
    </source>
</evidence>
<sequence>MPNIYQSAMFNAERFPGKIAVSDAVTKLDFGQFCRRARALAKYLESFGVRRGERVAIMGDNSIDYLALMHATAITGFILVPVNIRYNVDELLYLIDDCEPKVLLIDAALSKISESIADKLSGRVVVLHSLPDDLPDPDLPALTTRFGDVEDGDVSLILYTSGTTSRPKGAMLTHGNLVWNAINYIVELGINETARAILATPLFHVGGFGVVNGPVLYAGGSLHILPRFEPASTMATLMEVQPTHLFLLSTMWVGLTDMKDFTTHRISSVTFVQTAAAPLGEWRQEHIRQVFHNAEFSWGFGQTESCVTTIKNRYTHEIMSHPGSTGYFWRHFSYRFVDEQRRLLEDQKGPGILEIKGPTIFSGYWRQPDLTRETLTSDGWLHTGDIIRIDEDGFAYFLGRSKDMIKTGGENVAALEVENCLARHESVMEAAVFGVPHEYWGEELVAAVVAAAGCTVDAGELRDFCRQHLAGFKVPKRIFIVDGLPHSSSGKVQKFMLKEKISALLDQ</sequence>
<comment type="caution">
    <text evidence="5">The sequence shown here is derived from an EMBL/GenBank/DDBJ whole genome shotgun (WGS) entry which is preliminary data.</text>
</comment>
<dbReference type="Gene3D" id="3.30.300.30">
    <property type="match status" value="1"/>
</dbReference>
<dbReference type="EMBL" id="JBEPMN010000015">
    <property type="protein sequence ID" value="MET3662859.1"/>
    <property type="molecule type" value="Genomic_DNA"/>
</dbReference>
<evidence type="ECO:0000256" key="1">
    <source>
        <dbReference type="ARBA" id="ARBA00006432"/>
    </source>
</evidence>
<feature type="domain" description="AMP-binding enzyme C-terminal" evidence="4">
    <location>
        <begin position="416"/>
        <end position="491"/>
    </location>
</feature>
<gene>
    <name evidence="5" type="ORF">ABID44_003210</name>
</gene>
<dbReference type="PANTHER" id="PTHR43201">
    <property type="entry name" value="ACYL-COA SYNTHETASE"/>
    <property type="match status" value="1"/>
</dbReference>
<accession>A0ABV2KP92</accession>
<dbReference type="InterPro" id="IPR000873">
    <property type="entry name" value="AMP-dep_synth/lig_dom"/>
</dbReference>
<dbReference type="Pfam" id="PF00501">
    <property type="entry name" value="AMP-binding"/>
    <property type="match status" value="1"/>
</dbReference>
<feature type="domain" description="AMP-dependent synthetase/ligase" evidence="3">
    <location>
        <begin position="11"/>
        <end position="365"/>
    </location>
</feature>
<dbReference type="GO" id="GO:0016874">
    <property type="term" value="F:ligase activity"/>
    <property type="evidence" value="ECO:0007669"/>
    <property type="project" value="UniProtKB-KW"/>
</dbReference>
<dbReference type="PROSITE" id="PS00455">
    <property type="entry name" value="AMP_BINDING"/>
    <property type="match status" value="1"/>
</dbReference>
<dbReference type="Proteomes" id="UP001549143">
    <property type="component" value="Unassembled WGS sequence"/>
</dbReference>
<dbReference type="RefSeq" id="WP_354152695.1">
    <property type="nucleotide sequence ID" value="NZ_JBEPMN010000015.1"/>
</dbReference>
<name>A0ABV2KP92_9HYPH</name>
<dbReference type="SUPFAM" id="SSF56801">
    <property type="entry name" value="Acetyl-CoA synthetase-like"/>
    <property type="match status" value="1"/>
</dbReference>
<evidence type="ECO:0000259" key="4">
    <source>
        <dbReference type="Pfam" id="PF13193"/>
    </source>
</evidence>
<organism evidence="5 6">
    <name type="scientific">Aquamicrobium ahrensii</name>
    <dbReference type="NCBI Taxonomy" id="469551"/>
    <lineage>
        <taxon>Bacteria</taxon>
        <taxon>Pseudomonadati</taxon>
        <taxon>Pseudomonadota</taxon>
        <taxon>Alphaproteobacteria</taxon>
        <taxon>Hyphomicrobiales</taxon>
        <taxon>Phyllobacteriaceae</taxon>
        <taxon>Aquamicrobium</taxon>
    </lineage>
</organism>
<evidence type="ECO:0000313" key="6">
    <source>
        <dbReference type="Proteomes" id="UP001549143"/>
    </source>
</evidence>
<comment type="similarity">
    <text evidence="1">Belongs to the ATP-dependent AMP-binding enzyme family.</text>
</comment>
<reference evidence="5 6" key="1">
    <citation type="submission" date="2024-06" db="EMBL/GenBank/DDBJ databases">
        <title>Genomic Encyclopedia of Type Strains, Phase IV (KMG-IV): sequencing the most valuable type-strain genomes for metagenomic binning, comparative biology and taxonomic classification.</title>
        <authorList>
            <person name="Goeker M."/>
        </authorList>
    </citation>
    <scope>NUCLEOTIDE SEQUENCE [LARGE SCALE GENOMIC DNA]</scope>
    <source>
        <strain evidence="5 6">DSM 19730</strain>
    </source>
</reference>
<dbReference type="Gene3D" id="3.40.50.12780">
    <property type="entry name" value="N-terminal domain of ligase-like"/>
    <property type="match status" value="1"/>
</dbReference>
<dbReference type="PANTHER" id="PTHR43201:SF5">
    <property type="entry name" value="MEDIUM-CHAIN ACYL-COA LIGASE ACSF2, MITOCHONDRIAL"/>
    <property type="match status" value="1"/>
</dbReference>
<evidence type="ECO:0000259" key="3">
    <source>
        <dbReference type="Pfam" id="PF00501"/>
    </source>
</evidence>
<dbReference type="InterPro" id="IPR020845">
    <property type="entry name" value="AMP-binding_CS"/>
</dbReference>
<dbReference type="Pfam" id="PF13193">
    <property type="entry name" value="AMP-binding_C"/>
    <property type="match status" value="1"/>
</dbReference>
<dbReference type="InterPro" id="IPR045851">
    <property type="entry name" value="AMP-bd_C_sf"/>
</dbReference>
<dbReference type="InterPro" id="IPR042099">
    <property type="entry name" value="ANL_N_sf"/>
</dbReference>
<dbReference type="EC" id="6.2.1.-" evidence="5"/>